<dbReference type="EMBL" id="JAYJJT010000045">
    <property type="protein sequence ID" value="MEB3052378.1"/>
    <property type="molecule type" value="Genomic_DNA"/>
</dbReference>
<dbReference type="Pfam" id="PF08237">
    <property type="entry name" value="PE-PPE"/>
    <property type="match status" value="1"/>
</dbReference>
<dbReference type="Proteomes" id="UP001299046">
    <property type="component" value="Unassembled WGS sequence"/>
</dbReference>
<protein>
    <submittedName>
        <fullName evidence="3">PE-PPE domain-containing protein</fullName>
    </submittedName>
</protein>
<proteinExistence type="predicted"/>
<dbReference type="InterPro" id="IPR013228">
    <property type="entry name" value="PE-PPE_C"/>
</dbReference>
<dbReference type="InterPro" id="IPR029058">
    <property type="entry name" value="AB_hydrolase_fold"/>
</dbReference>
<accession>A0ABU5YQN8</accession>
<evidence type="ECO:0000256" key="1">
    <source>
        <dbReference type="SAM" id="SignalP"/>
    </source>
</evidence>
<keyword evidence="4" id="KW-1185">Reference proteome</keyword>
<dbReference type="RefSeq" id="WP_224863658.1">
    <property type="nucleotide sequence ID" value="NZ_JAYJJT010000045.1"/>
</dbReference>
<evidence type="ECO:0000313" key="3">
    <source>
        <dbReference type="EMBL" id="MEB3052378.1"/>
    </source>
</evidence>
<feature type="signal peptide" evidence="1">
    <location>
        <begin position="1"/>
        <end position="31"/>
    </location>
</feature>
<sequence length="469" mass="48706">MDSRTALRLCATSGVTLVGAGLLAATPAAPAAASPQFRAVALAAGQDVGLVVGGTGTPIPSQDYIDGANAYIQRILPGAVSQGVFTPEGGSPIYTGVKSLPFDQSFAQGTTILTSDIENQVAAGNTVAVFGESQSSTISGMVMPNLEKDGVAADAVKFVLVGDPSNPDGGLLERFEGLSLPSLGITFSGATPPDTIYDTTIYTQEYDGFADFPKYTLNFLADLNAFLGIEYVHPTYRDLTPDQIDNAILLPTTAGYDGNTTYYMVPMADDQVLPLLRPFEGLLGKPVVDLLNPVLTQIVNLGYDNPDNNGWDVGQANVPTTFGLFPSSAQLATAMNNMGPALQEGWSAFLNDLEHPTTTTASSSIGDLLSGSTPSFTDIVNGLTSAFSQAYSVLLPTADIGTALTFNLPAYDATLFADNIASNPLDAFGLPLAADTGLMTLALGIEYMVLQETASSISSTLGDLFGTAG</sequence>
<evidence type="ECO:0000259" key="2">
    <source>
        <dbReference type="Pfam" id="PF08237"/>
    </source>
</evidence>
<gene>
    <name evidence="3" type="ORF">KV112_22050</name>
</gene>
<reference evidence="3 4" key="1">
    <citation type="submission" date="2023-12" db="EMBL/GenBank/DDBJ databases">
        <title>Description of new species of Mycobacterium terrae complex isolated from sewage at the Sao Paulo Zoological Park Foundation in Brazil.</title>
        <authorList>
            <person name="Romagnoli C.L."/>
            <person name="Conceicao E.C."/>
            <person name="Machado E."/>
            <person name="Barreto L.B.P.F."/>
            <person name="Sharma A."/>
            <person name="Silva N.M."/>
            <person name="Marques L.E."/>
            <person name="Juliana M.A."/>
            <person name="Lourenco M.C.S."/>
            <person name="Digiampietri L.A."/>
            <person name="Suffys P.N."/>
            <person name="Viana-Niero C."/>
        </authorList>
    </citation>
    <scope>NUCLEOTIDE SEQUENCE [LARGE SCALE GENOMIC DNA]</scope>
    <source>
        <strain evidence="3 4">MYC123</strain>
    </source>
</reference>
<keyword evidence="1" id="KW-0732">Signal</keyword>
<comment type="caution">
    <text evidence="3">The sequence shown here is derived from an EMBL/GenBank/DDBJ whole genome shotgun (WGS) entry which is preliminary data.</text>
</comment>
<name>A0ABU5YQN8_9MYCO</name>
<organism evidence="3 4">
    <name type="scientific">[Mycobacterium] zoologicum</name>
    <dbReference type="NCBI Taxonomy" id="2872311"/>
    <lineage>
        <taxon>Bacteria</taxon>
        <taxon>Bacillati</taxon>
        <taxon>Actinomycetota</taxon>
        <taxon>Actinomycetes</taxon>
        <taxon>Mycobacteriales</taxon>
        <taxon>Mycobacteriaceae</taxon>
        <taxon>Mycolicibacter</taxon>
    </lineage>
</organism>
<evidence type="ECO:0000313" key="4">
    <source>
        <dbReference type="Proteomes" id="UP001299046"/>
    </source>
</evidence>
<feature type="chain" id="PRO_5047102208" evidence="1">
    <location>
        <begin position="32"/>
        <end position="469"/>
    </location>
</feature>
<feature type="domain" description="PE-PPE" evidence="2">
    <location>
        <begin position="77"/>
        <end position="304"/>
    </location>
</feature>
<dbReference type="Gene3D" id="3.40.50.1820">
    <property type="entry name" value="alpha/beta hydrolase"/>
    <property type="match status" value="1"/>
</dbReference>